<dbReference type="EMBL" id="JBHSWI010000001">
    <property type="protein sequence ID" value="MFC6646207.1"/>
    <property type="molecule type" value="Genomic_DNA"/>
</dbReference>
<feature type="domain" description="YdhG-like" evidence="1">
    <location>
        <begin position="19"/>
        <end position="105"/>
    </location>
</feature>
<name>A0ABW1ZC53_9BACT</name>
<dbReference type="Proteomes" id="UP001596391">
    <property type="component" value="Unassembled WGS sequence"/>
</dbReference>
<dbReference type="SUPFAM" id="SSF159888">
    <property type="entry name" value="YdhG-like"/>
    <property type="match status" value="1"/>
</dbReference>
<comment type="caution">
    <text evidence="2">The sequence shown here is derived from an EMBL/GenBank/DDBJ whole genome shotgun (WGS) entry which is preliminary data.</text>
</comment>
<dbReference type="RefSeq" id="WP_263369901.1">
    <property type="nucleotide sequence ID" value="NZ_JAGSYD010000001.1"/>
</dbReference>
<keyword evidence="3" id="KW-1185">Reference proteome</keyword>
<accession>A0ABW1ZC53</accession>
<evidence type="ECO:0000259" key="1">
    <source>
        <dbReference type="Pfam" id="PF08818"/>
    </source>
</evidence>
<evidence type="ECO:0000313" key="2">
    <source>
        <dbReference type="EMBL" id="MFC6646207.1"/>
    </source>
</evidence>
<evidence type="ECO:0000313" key="3">
    <source>
        <dbReference type="Proteomes" id="UP001596391"/>
    </source>
</evidence>
<dbReference type="Gene3D" id="3.90.1150.200">
    <property type="match status" value="1"/>
</dbReference>
<dbReference type="Pfam" id="PF08818">
    <property type="entry name" value="DUF1801"/>
    <property type="match status" value="1"/>
</dbReference>
<dbReference type="InterPro" id="IPR014922">
    <property type="entry name" value="YdhG-like"/>
</dbReference>
<reference evidence="3" key="1">
    <citation type="journal article" date="2019" name="Int. J. Syst. Evol. Microbiol.">
        <title>The Global Catalogue of Microorganisms (GCM) 10K type strain sequencing project: providing services to taxonomists for standard genome sequencing and annotation.</title>
        <authorList>
            <consortium name="The Broad Institute Genomics Platform"/>
            <consortium name="The Broad Institute Genome Sequencing Center for Infectious Disease"/>
            <person name="Wu L."/>
            <person name="Ma J."/>
        </authorList>
    </citation>
    <scope>NUCLEOTIDE SEQUENCE [LARGE SCALE GENOMIC DNA]</scope>
    <source>
        <strain evidence="3">CGMCC 1.16026</strain>
    </source>
</reference>
<proteinExistence type="predicted"/>
<organism evidence="2 3">
    <name type="scientific">Granulicella cerasi</name>
    <dbReference type="NCBI Taxonomy" id="741063"/>
    <lineage>
        <taxon>Bacteria</taxon>
        <taxon>Pseudomonadati</taxon>
        <taxon>Acidobacteriota</taxon>
        <taxon>Terriglobia</taxon>
        <taxon>Terriglobales</taxon>
        <taxon>Acidobacteriaceae</taxon>
        <taxon>Granulicella</taxon>
    </lineage>
</organism>
<sequence>MPRIPQVDAYIEKAQPFAQPILMHIRETVHAAVPQVEEAIKWRMPFFVHKGIILANMAGFKNHVNFGFWNGNAPTDPQHTGSMRNFDHVTDLKELPPAKELKRMMVEAVRQIDSGERTRSIVRKEDPAKARPEAEVPTAFAAALKKNKAAAANFKAFSPSCRREYCTWIDEAKRDETRDKRIAEAIEWIAEGKQRHWKYQMKMKQKQ</sequence>
<protein>
    <submittedName>
        <fullName evidence="2">YdeI/OmpD-associated family protein</fullName>
    </submittedName>
</protein>
<gene>
    <name evidence="2" type="ORF">ACFQBQ_11560</name>
</gene>
<dbReference type="Pfam" id="PF13376">
    <property type="entry name" value="OmdA"/>
    <property type="match status" value="1"/>
</dbReference>